<feature type="domain" description="Striatin N-terminal" evidence="9">
    <location>
        <begin position="14"/>
        <end position="183"/>
    </location>
</feature>
<comment type="caution">
    <text evidence="10">The sequence shown here is derived from an EMBL/GenBank/DDBJ whole genome shotgun (WGS) entry which is preliminary data.</text>
</comment>
<dbReference type="InterPro" id="IPR036322">
    <property type="entry name" value="WD40_repeat_dom_sf"/>
</dbReference>
<keyword evidence="2 6" id="KW-0853">WD repeat</keyword>
<gene>
    <name evidence="10" type="ORF">M0812_13280</name>
</gene>
<evidence type="ECO:0000259" key="9">
    <source>
        <dbReference type="Pfam" id="PF08232"/>
    </source>
</evidence>
<comment type="similarity">
    <text evidence="1">Belongs to the WD repeat striatin family.</text>
</comment>
<keyword evidence="10" id="KW-0808">Transferase</keyword>
<name>A0AAV7ZJC8_9EUKA</name>
<evidence type="ECO:0000256" key="3">
    <source>
        <dbReference type="ARBA" id="ARBA00022737"/>
    </source>
</evidence>
<evidence type="ECO:0000256" key="1">
    <source>
        <dbReference type="ARBA" id="ARBA00009616"/>
    </source>
</evidence>
<dbReference type="GO" id="GO:0016301">
    <property type="term" value="F:kinase activity"/>
    <property type="evidence" value="ECO:0007669"/>
    <property type="project" value="UniProtKB-KW"/>
</dbReference>
<dbReference type="CDD" id="cd00200">
    <property type="entry name" value="WD40"/>
    <property type="match status" value="1"/>
</dbReference>
<organism evidence="10 11">
    <name type="scientific">Anaeramoeba flamelloides</name>
    <dbReference type="NCBI Taxonomy" id="1746091"/>
    <lineage>
        <taxon>Eukaryota</taxon>
        <taxon>Metamonada</taxon>
        <taxon>Anaeramoebidae</taxon>
        <taxon>Anaeramoeba</taxon>
    </lineage>
</organism>
<feature type="coiled-coil region" evidence="7">
    <location>
        <begin position="112"/>
        <end position="190"/>
    </location>
</feature>
<feature type="repeat" description="WD" evidence="6">
    <location>
        <begin position="373"/>
        <end position="406"/>
    </location>
</feature>
<feature type="region of interest" description="Disordered" evidence="8">
    <location>
        <begin position="228"/>
        <end position="252"/>
    </location>
</feature>
<dbReference type="InterPro" id="IPR051488">
    <property type="entry name" value="WD_repeat_striatin"/>
</dbReference>
<reference evidence="10" key="1">
    <citation type="submission" date="2022-08" db="EMBL/GenBank/DDBJ databases">
        <title>Novel sulphate-reducing endosymbionts in the free-living metamonad Anaeramoeba.</title>
        <authorList>
            <person name="Jerlstrom-Hultqvist J."/>
            <person name="Cepicka I."/>
            <person name="Gallot-Lavallee L."/>
            <person name="Salas-Leiva D."/>
            <person name="Curtis B.A."/>
            <person name="Zahonova K."/>
            <person name="Pipaliya S."/>
            <person name="Dacks J."/>
            <person name="Roger A.J."/>
        </authorList>
    </citation>
    <scope>NUCLEOTIDE SEQUENCE</scope>
    <source>
        <strain evidence="10">Busselton2</strain>
    </source>
</reference>
<dbReference type="EMBL" id="JANTQA010000029">
    <property type="protein sequence ID" value="KAJ3441274.1"/>
    <property type="molecule type" value="Genomic_DNA"/>
</dbReference>
<evidence type="ECO:0000256" key="4">
    <source>
        <dbReference type="ARBA" id="ARBA00022860"/>
    </source>
</evidence>
<dbReference type="PROSITE" id="PS00678">
    <property type="entry name" value="WD_REPEATS_1"/>
    <property type="match status" value="2"/>
</dbReference>
<dbReference type="Pfam" id="PF00400">
    <property type="entry name" value="WD40"/>
    <property type="match status" value="5"/>
</dbReference>
<evidence type="ECO:0000256" key="6">
    <source>
        <dbReference type="PROSITE-ProRule" id="PRU00221"/>
    </source>
</evidence>
<dbReference type="PROSITE" id="PS50082">
    <property type="entry name" value="WD_REPEATS_2"/>
    <property type="match status" value="5"/>
</dbReference>
<keyword evidence="5 7" id="KW-0175">Coiled coil</keyword>
<feature type="repeat" description="WD" evidence="6">
    <location>
        <begin position="600"/>
        <end position="641"/>
    </location>
</feature>
<dbReference type="InterPro" id="IPR013258">
    <property type="entry name" value="Striatin_N"/>
</dbReference>
<dbReference type="Pfam" id="PF08232">
    <property type="entry name" value="Striatin"/>
    <property type="match status" value="1"/>
</dbReference>
<feature type="repeat" description="WD" evidence="6">
    <location>
        <begin position="435"/>
        <end position="469"/>
    </location>
</feature>
<dbReference type="AlphaFoldDB" id="A0AAV7ZJC8"/>
<feature type="repeat" description="WD" evidence="6">
    <location>
        <begin position="558"/>
        <end position="599"/>
    </location>
</feature>
<evidence type="ECO:0000313" key="11">
    <source>
        <dbReference type="Proteomes" id="UP001146793"/>
    </source>
</evidence>
<dbReference type="InterPro" id="IPR015943">
    <property type="entry name" value="WD40/YVTN_repeat-like_dom_sf"/>
</dbReference>
<evidence type="ECO:0000313" key="10">
    <source>
        <dbReference type="EMBL" id="KAJ3441274.1"/>
    </source>
</evidence>
<dbReference type="PRINTS" id="PR00320">
    <property type="entry name" value="GPROTEINBRPT"/>
</dbReference>
<sequence>MESIFETIDTSGYTLDGLFSYFTEEFQKFEQDQILWEKEKTRLIKKVSMLEGEIKGTTQTENDLAKRFQFIQKSLSDPKTNKTNETENKNLELIENSQEEEKTYESKGKEILKNYLEEMEQKENLLFQIINEPIKSGPTIKLTTKKNSKLLKEKDLEIEIEIEKEKEKEVEQANENKNLILKELQQLFGKEEKENKIQFTDLFSQDFQIGKLKKIEFLEAIRQLKTEKNNINQPNNQKTKKDGNYKKNPNNNKEKNIKQAIFDLKIMETSQNSLTKQSGSEFEEFKKWKEYTTLRGHFDGVRSVSWHSKKPILLSGSEDSTVKLWVLNKFQRENYLEYSNNKRSKKFKNKQISKSSIERNFISDGELHPITTFRGHTGSIFKVLMDSERGICFSAGADGLIRLWNLPNLDLDLEQLYEQFPKSQLNLNEKQISSDIGHDDAIWDLDLNSNLNKLLSASADATIKLWDMEKDFINQQDYLFPNLSGFENQIPTTAQFLRNDPTKIIAGYTSPVTVLFDVETSKIISSFTHTRNNWSKSGTNFKNLNHILDLNDPKQIPQTDYESQINSIASHPLTSLIVTGCEDKTVQIYDLNSGKCIRNFVSHLDSVTSVDIEPSGLTFATVSHDYLLKFWDFSTNKCLQQIKVSKKKDDESIHSVAFHQKSRLMAIGCADSSINILN</sequence>
<keyword evidence="4" id="KW-0112">Calmodulin-binding</keyword>
<keyword evidence="10" id="KW-0418">Kinase</keyword>
<dbReference type="PROSITE" id="PS50294">
    <property type="entry name" value="WD_REPEATS_REGION"/>
    <property type="match status" value="4"/>
</dbReference>
<protein>
    <submittedName>
        <fullName evidence="10">Connector of kinase to ap-1 isoform e</fullName>
    </submittedName>
</protein>
<keyword evidence="3" id="KW-0677">Repeat</keyword>
<dbReference type="InterPro" id="IPR001680">
    <property type="entry name" value="WD40_rpt"/>
</dbReference>
<dbReference type="Proteomes" id="UP001146793">
    <property type="component" value="Unassembled WGS sequence"/>
</dbReference>
<dbReference type="Gene3D" id="2.130.10.10">
    <property type="entry name" value="YVTN repeat-like/Quinoprotein amine dehydrogenase"/>
    <property type="match status" value="3"/>
</dbReference>
<proteinExistence type="inferred from homology"/>
<dbReference type="PANTHER" id="PTHR15653">
    <property type="entry name" value="STRIATIN"/>
    <property type="match status" value="1"/>
</dbReference>
<accession>A0AAV7ZJC8</accession>
<dbReference type="InterPro" id="IPR020472">
    <property type="entry name" value="WD40_PAC1"/>
</dbReference>
<dbReference type="SMART" id="SM00320">
    <property type="entry name" value="WD40"/>
    <property type="match status" value="6"/>
</dbReference>
<feature type="repeat" description="WD" evidence="6">
    <location>
        <begin position="294"/>
        <end position="325"/>
    </location>
</feature>
<evidence type="ECO:0000256" key="5">
    <source>
        <dbReference type="ARBA" id="ARBA00023054"/>
    </source>
</evidence>
<dbReference type="GO" id="GO:0005516">
    <property type="term" value="F:calmodulin binding"/>
    <property type="evidence" value="ECO:0007669"/>
    <property type="project" value="UniProtKB-KW"/>
</dbReference>
<dbReference type="SUPFAM" id="SSF50978">
    <property type="entry name" value="WD40 repeat-like"/>
    <property type="match status" value="1"/>
</dbReference>
<evidence type="ECO:0000256" key="8">
    <source>
        <dbReference type="SAM" id="MobiDB-lite"/>
    </source>
</evidence>
<dbReference type="PANTHER" id="PTHR15653:SF0">
    <property type="entry name" value="CONNECTOR OF KINASE TO AP-1, ISOFORM E"/>
    <property type="match status" value="1"/>
</dbReference>
<evidence type="ECO:0000256" key="2">
    <source>
        <dbReference type="ARBA" id="ARBA00022574"/>
    </source>
</evidence>
<evidence type="ECO:0000256" key="7">
    <source>
        <dbReference type="SAM" id="Coils"/>
    </source>
</evidence>
<dbReference type="InterPro" id="IPR019775">
    <property type="entry name" value="WD40_repeat_CS"/>
</dbReference>